<gene>
    <name evidence="2" type="ORF">J8F10_26680</name>
</gene>
<feature type="chain" id="PRO_5047487486" evidence="1">
    <location>
        <begin position="24"/>
        <end position="111"/>
    </location>
</feature>
<keyword evidence="3" id="KW-1185">Reference proteome</keyword>
<feature type="signal peptide" evidence="1">
    <location>
        <begin position="1"/>
        <end position="23"/>
    </location>
</feature>
<proteinExistence type="predicted"/>
<dbReference type="RefSeq" id="WP_210659211.1">
    <property type="nucleotide sequence ID" value="NZ_JAGKQQ010000001.1"/>
</dbReference>
<dbReference type="EMBL" id="JAGKQQ010000001">
    <property type="protein sequence ID" value="MBP3958848.1"/>
    <property type="molecule type" value="Genomic_DNA"/>
</dbReference>
<evidence type="ECO:0000256" key="1">
    <source>
        <dbReference type="SAM" id="SignalP"/>
    </source>
</evidence>
<comment type="caution">
    <text evidence="2">The sequence shown here is derived from an EMBL/GenBank/DDBJ whole genome shotgun (WGS) entry which is preliminary data.</text>
</comment>
<name>A0ABS5BYW6_9BACT</name>
<keyword evidence="1" id="KW-0732">Signal</keyword>
<accession>A0ABS5BYW6</accession>
<protein>
    <submittedName>
        <fullName evidence="2">Uncharacterized protein</fullName>
    </submittedName>
</protein>
<reference evidence="2 3" key="1">
    <citation type="submission" date="2021-04" db="EMBL/GenBank/DDBJ databases">
        <authorList>
            <person name="Ivanova A."/>
        </authorList>
    </citation>
    <scope>NUCLEOTIDE SEQUENCE [LARGE SCALE GENOMIC DNA]</scope>
    <source>
        <strain evidence="2 3">G18</strain>
    </source>
</reference>
<dbReference type="Proteomes" id="UP000676565">
    <property type="component" value="Unassembled WGS sequence"/>
</dbReference>
<organism evidence="2 3">
    <name type="scientific">Gemmata palustris</name>
    <dbReference type="NCBI Taxonomy" id="2822762"/>
    <lineage>
        <taxon>Bacteria</taxon>
        <taxon>Pseudomonadati</taxon>
        <taxon>Planctomycetota</taxon>
        <taxon>Planctomycetia</taxon>
        <taxon>Gemmatales</taxon>
        <taxon>Gemmataceae</taxon>
        <taxon>Gemmata</taxon>
    </lineage>
</organism>
<sequence>MKFAILSLVTAGALTMSAGSADARPPRYNGGYYGGYYNTRPVVVYPSINTAPYVYPAGGYYNYGSGFNLNTGGFGLSIGSGAYPSYGYNYGSYYSRPYYNRGWNGYGNRRW</sequence>
<evidence type="ECO:0000313" key="2">
    <source>
        <dbReference type="EMBL" id="MBP3958848.1"/>
    </source>
</evidence>
<evidence type="ECO:0000313" key="3">
    <source>
        <dbReference type="Proteomes" id="UP000676565"/>
    </source>
</evidence>